<gene>
    <name evidence="2" type="ORF">SAMN03080615_01148</name>
</gene>
<dbReference type="RefSeq" id="WP_139203138.1">
    <property type="nucleotide sequence ID" value="NZ_AP025284.1"/>
</dbReference>
<evidence type="ECO:0000313" key="2">
    <source>
        <dbReference type="EMBL" id="SEQ30850.1"/>
    </source>
</evidence>
<dbReference type="EMBL" id="FOGB01000002">
    <property type="protein sequence ID" value="SEQ30850.1"/>
    <property type="molecule type" value="Genomic_DNA"/>
</dbReference>
<keyword evidence="1" id="KW-1133">Transmembrane helix</keyword>
<keyword evidence="1" id="KW-0812">Transmembrane</keyword>
<proteinExistence type="predicted"/>
<feature type="transmembrane region" description="Helical" evidence="1">
    <location>
        <begin position="230"/>
        <end position="250"/>
    </location>
</feature>
<evidence type="ECO:0000256" key="1">
    <source>
        <dbReference type="SAM" id="Phobius"/>
    </source>
</evidence>
<accession>A0A1H9EYP0</accession>
<sequence length="267" mass="29981">MRALIVFVLWMPAFMVQADLYWQPVPGRGGAHGGAAKMFKLAEQIPDAKRTVALLHSDLQRNPLEVDKGLYRVKGSGKNNYHALVAREEGSDYRHLAVRYLYFNGKPVDSSPSDLLAESLGELEIVPDPLPREHWRYTSDKPYRFRVQFNGKPLPEQPVLVMTETGSTEILHSDSDGVLKLVIPDDFATVVPGARKNPPGELRIFSEVDREGINYQSSLSMSYYVNPSHWKSASLGAMAALGGLLFGLWLNRRLPAHSRRKKRCVQI</sequence>
<dbReference type="AlphaFoldDB" id="A0A1H9EYP0"/>
<reference evidence="3" key="1">
    <citation type="submission" date="2016-10" db="EMBL/GenBank/DDBJ databases">
        <authorList>
            <person name="Varghese N."/>
            <person name="Submissions S."/>
        </authorList>
    </citation>
    <scope>NUCLEOTIDE SEQUENCE [LARGE SCALE GENOMIC DNA]</scope>
    <source>
        <strain evidence="3">DSM 18887</strain>
    </source>
</reference>
<keyword evidence="3" id="KW-1185">Reference proteome</keyword>
<dbReference type="Proteomes" id="UP000198749">
    <property type="component" value="Unassembled WGS sequence"/>
</dbReference>
<evidence type="ECO:0000313" key="3">
    <source>
        <dbReference type="Proteomes" id="UP000198749"/>
    </source>
</evidence>
<keyword evidence="1" id="KW-0472">Membrane</keyword>
<evidence type="ECO:0008006" key="4">
    <source>
        <dbReference type="Google" id="ProtNLM"/>
    </source>
</evidence>
<dbReference type="STRING" id="355243.SAMN03080615_01148"/>
<protein>
    <recommendedName>
        <fullName evidence="4">Nickel transport protein</fullName>
    </recommendedName>
</protein>
<organism evidence="2 3">
    <name type="scientific">Amphritea atlantica</name>
    <dbReference type="NCBI Taxonomy" id="355243"/>
    <lineage>
        <taxon>Bacteria</taxon>
        <taxon>Pseudomonadati</taxon>
        <taxon>Pseudomonadota</taxon>
        <taxon>Gammaproteobacteria</taxon>
        <taxon>Oceanospirillales</taxon>
        <taxon>Oceanospirillaceae</taxon>
        <taxon>Amphritea</taxon>
    </lineage>
</organism>
<name>A0A1H9EYP0_9GAMM</name>
<dbReference type="OrthoDB" id="8557099at2"/>